<gene>
    <name evidence="1" type="ORF">C7373_11068</name>
</gene>
<dbReference type="RefSeq" id="WP_242976593.1">
    <property type="nucleotide sequence ID" value="NZ_CP011524.1"/>
</dbReference>
<name>A0A2U1BFE3_9FIRM</name>
<protein>
    <recommendedName>
        <fullName evidence="3">HK97 gp10 family phage protein</fullName>
    </recommendedName>
</protein>
<comment type="caution">
    <text evidence="1">The sequence shown here is derived from an EMBL/GenBank/DDBJ whole genome shotgun (WGS) entry which is preliminary data.</text>
</comment>
<evidence type="ECO:0000313" key="1">
    <source>
        <dbReference type="EMBL" id="PVY47341.1"/>
    </source>
</evidence>
<organism evidence="1 2">
    <name type="scientific">Intestinimonas butyriciproducens</name>
    <dbReference type="NCBI Taxonomy" id="1297617"/>
    <lineage>
        <taxon>Bacteria</taxon>
        <taxon>Bacillati</taxon>
        <taxon>Bacillota</taxon>
        <taxon>Clostridia</taxon>
        <taxon>Eubacteriales</taxon>
        <taxon>Intestinimonas</taxon>
    </lineage>
</organism>
<proteinExistence type="predicted"/>
<sequence length="155" mass="17113">MQTAYLDRNALERLAADFNDLLREYPEWRREMYEEMGRAVLVEVQRGLGNGEAAGWQEAVVGSGGGYAAVRPKKETFTRDGGSGEPYAVGYVTNSIENGHKQEKGRYVPALGKKLVADRVAGKGAYLAARQRAEEIAYQAAERFAKKIQAKLQEG</sequence>
<dbReference type="EMBL" id="QEKK01000010">
    <property type="protein sequence ID" value="PVY47341.1"/>
    <property type="molecule type" value="Genomic_DNA"/>
</dbReference>
<reference evidence="1 2" key="1">
    <citation type="submission" date="2018-04" db="EMBL/GenBank/DDBJ databases">
        <title>Genomic Encyclopedia of Type Strains, Phase IV (KMG-IV): sequencing the most valuable type-strain genomes for metagenomic binning, comparative biology and taxonomic classification.</title>
        <authorList>
            <person name="Goeker M."/>
        </authorList>
    </citation>
    <scope>NUCLEOTIDE SEQUENCE [LARGE SCALE GENOMIC DNA]</scope>
    <source>
        <strain evidence="1 2">DSM 26588</strain>
    </source>
</reference>
<dbReference type="GeneID" id="93230844"/>
<accession>A0A2U1BFE3</accession>
<evidence type="ECO:0000313" key="2">
    <source>
        <dbReference type="Proteomes" id="UP000245778"/>
    </source>
</evidence>
<evidence type="ECO:0008006" key="3">
    <source>
        <dbReference type="Google" id="ProtNLM"/>
    </source>
</evidence>
<dbReference type="Proteomes" id="UP000245778">
    <property type="component" value="Unassembled WGS sequence"/>
</dbReference>
<dbReference type="AlphaFoldDB" id="A0A2U1BFE3"/>